<dbReference type="EMBL" id="BMUU01000004">
    <property type="protein sequence ID" value="GGY31626.1"/>
    <property type="molecule type" value="Genomic_DNA"/>
</dbReference>
<evidence type="ECO:0000313" key="2">
    <source>
        <dbReference type="Proteomes" id="UP000600946"/>
    </source>
</evidence>
<keyword evidence="2" id="KW-1185">Reference proteome</keyword>
<reference evidence="2" key="1">
    <citation type="journal article" date="2019" name="Int. J. Syst. Evol. Microbiol.">
        <title>The Global Catalogue of Microorganisms (GCM) 10K type strain sequencing project: providing services to taxonomists for standard genome sequencing and annotation.</title>
        <authorList>
            <consortium name="The Broad Institute Genomics Platform"/>
            <consortium name="The Broad Institute Genome Sequencing Center for Infectious Disease"/>
            <person name="Wu L."/>
            <person name="Ma J."/>
        </authorList>
    </citation>
    <scope>NUCLEOTIDE SEQUENCE [LARGE SCALE GENOMIC DNA]</scope>
    <source>
        <strain evidence="2">JCM 4594</strain>
    </source>
</reference>
<dbReference type="RefSeq" id="WP_190027151.1">
    <property type="nucleotide sequence ID" value="NZ_BMUU01000004.1"/>
</dbReference>
<accession>A0ABQ3A3L1</accession>
<name>A0ABQ3A3L1_9ACTN</name>
<sequence length="386" mass="39429">MAAAQPNPLANSSGAFRNLGGSAGQAARAAGSAAAGITGAARAVDRIRASSAQAGKDIKQFATGADAAGRAAGALGRAAPGAHTGVLKVKSGAQGATRELKNLKRSSDLSAKSIGIAGKGAGALGKVATLFGGNLKIAGAVMTAVNLVMKANPWVLVATLLAPFAEQLIEFALNSELGQQIMETVFATVGSLIETALTYVAPVVTGYLTVVLGFWKGLANVVKPALKWVTTSLPGAFRTVNSAMERALHGMGGFLESGFQMAVGVIKGPINGLIAFANWVIDGLNSLSFNFFGKHFGVDLNRIPMLAAGGIVAPRTGGVPVILAEAGEAEVVLPLSRLEELLARTAGAARAARTGHRTPRIENYHEPEGRGSYGIAEELLFLAHTT</sequence>
<evidence type="ECO:0008006" key="3">
    <source>
        <dbReference type="Google" id="ProtNLM"/>
    </source>
</evidence>
<evidence type="ECO:0000313" key="1">
    <source>
        <dbReference type="EMBL" id="GGY31626.1"/>
    </source>
</evidence>
<gene>
    <name evidence="1" type="ORF">GCM10010326_26760</name>
</gene>
<organism evidence="1 2">
    <name type="scientific">Streptomyces xanthochromogenes</name>
    <dbReference type="NCBI Taxonomy" id="67384"/>
    <lineage>
        <taxon>Bacteria</taxon>
        <taxon>Bacillati</taxon>
        <taxon>Actinomycetota</taxon>
        <taxon>Actinomycetes</taxon>
        <taxon>Kitasatosporales</taxon>
        <taxon>Streptomycetaceae</taxon>
        <taxon>Streptomyces</taxon>
    </lineage>
</organism>
<comment type="caution">
    <text evidence="1">The sequence shown here is derived from an EMBL/GenBank/DDBJ whole genome shotgun (WGS) entry which is preliminary data.</text>
</comment>
<proteinExistence type="predicted"/>
<dbReference type="Proteomes" id="UP000600946">
    <property type="component" value="Unassembled WGS sequence"/>
</dbReference>
<protein>
    <recommendedName>
        <fullName evidence="3">Tape-measure protein</fullName>
    </recommendedName>
</protein>
<dbReference type="GeneID" id="96290648"/>